<dbReference type="Pfam" id="PF07734">
    <property type="entry name" value="FBA_1"/>
    <property type="match status" value="1"/>
</dbReference>
<organism evidence="2 3">
    <name type="scientific">Coptis chinensis</name>
    <dbReference type="NCBI Taxonomy" id="261450"/>
    <lineage>
        <taxon>Eukaryota</taxon>
        <taxon>Viridiplantae</taxon>
        <taxon>Streptophyta</taxon>
        <taxon>Embryophyta</taxon>
        <taxon>Tracheophyta</taxon>
        <taxon>Spermatophyta</taxon>
        <taxon>Magnoliopsida</taxon>
        <taxon>Ranunculales</taxon>
        <taxon>Ranunculaceae</taxon>
        <taxon>Coptidoideae</taxon>
        <taxon>Coptis</taxon>
    </lineage>
</organism>
<dbReference type="InterPro" id="IPR006527">
    <property type="entry name" value="F-box-assoc_dom_typ1"/>
</dbReference>
<comment type="caution">
    <text evidence="2">The sequence shown here is derived from an EMBL/GenBank/DDBJ whole genome shotgun (WGS) entry which is preliminary data.</text>
</comment>
<keyword evidence="3" id="KW-1185">Reference proteome</keyword>
<proteinExistence type="predicted"/>
<name>A0A835GYG9_9MAGN</name>
<protein>
    <recommendedName>
        <fullName evidence="1">F-box associated beta-propeller type 1 domain-containing protein</fullName>
    </recommendedName>
</protein>
<dbReference type="NCBIfam" id="TIGR01640">
    <property type="entry name" value="F_box_assoc_1"/>
    <property type="match status" value="1"/>
</dbReference>
<accession>A0A835GYG9</accession>
<dbReference type="Proteomes" id="UP000631114">
    <property type="component" value="Unassembled WGS sequence"/>
</dbReference>
<dbReference type="OrthoDB" id="591557at2759"/>
<reference evidence="2 3" key="1">
    <citation type="submission" date="2020-10" db="EMBL/GenBank/DDBJ databases">
        <title>The Coptis chinensis genome and diversification of protoberbering-type alkaloids.</title>
        <authorList>
            <person name="Wang B."/>
            <person name="Shu S."/>
            <person name="Song C."/>
            <person name="Liu Y."/>
        </authorList>
    </citation>
    <scope>NUCLEOTIDE SEQUENCE [LARGE SCALE GENOMIC DNA]</scope>
    <source>
        <strain evidence="2">HL-2020</strain>
        <tissue evidence="2">Leaf</tissue>
    </source>
</reference>
<evidence type="ECO:0000313" key="3">
    <source>
        <dbReference type="Proteomes" id="UP000631114"/>
    </source>
</evidence>
<evidence type="ECO:0000259" key="1">
    <source>
        <dbReference type="Pfam" id="PF07734"/>
    </source>
</evidence>
<dbReference type="AlphaFoldDB" id="A0A835GYG9"/>
<dbReference type="PANTHER" id="PTHR31672:SF13">
    <property type="entry name" value="F-BOX PROTEIN CPR30-LIKE"/>
    <property type="match status" value="1"/>
</dbReference>
<evidence type="ECO:0000313" key="2">
    <source>
        <dbReference type="EMBL" id="KAF9589159.1"/>
    </source>
</evidence>
<dbReference type="EMBL" id="JADFTS010000009">
    <property type="protein sequence ID" value="KAF9589159.1"/>
    <property type="molecule type" value="Genomic_DNA"/>
</dbReference>
<feature type="domain" description="F-box associated beta-propeller type 1" evidence="1">
    <location>
        <begin position="80"/>
        <end position="283"/>
    </location>
</feature>
<sequence>MSLLRFKAVSKLWYETISLPNFIKAHLSLAIENDSSDIFLVSHPCLHRKPLYCISGADSFNDSVRIANPLGRFADACQILGACNGIVCLSVRNVICLLNPATKQYKIVKVPKKFRVDLRNVRVYGLGYDPRTEVYKLVEFVQFKKMAPGFSCFYCKVNVYSLDDTLSLTQFDIPYSFEIRRRLGVYVNGGLHWIAILASNFYMAILCYDVGEGVCREVAPPIDVNVFPLVTLGDLGGQLCTACWSCNRDVDVWVMKSYGDSGSWSKLFSFAENLPPVRYLPVMTFRFSGNGSVLLQAGYNDDIHQEEEYFEEEVLVAEGITLVLYDPKERGLTELDCPGHSWFEICSVVTHVASLVQLNSDTYAIGRKKKKEICLGSVSGDNSARKRKFEGEEGEA</sequence>
<dbReference type="InterPro" id="IPR017451">
    <property type="entry name" value="F-box-assoc_interact_dom"/>
</dbReference>
<dbReference type="PANTHER" id="PTHR31672">
    <property type="entry name" value="BNACNNG10540D PROTEIN"/>
    <property type="match status" value="1"/>
</dbReference>
<dbReference type="InterPro" id="IPR050796">
    <property type="entry name" value="SCF_F-box_component"/>
</dbReference>
<gene>
    <name evidence="2" type="ORF">IFM89_019475</name>
</gene>